<feature type="compositionally biased region" description="Acidic residues" evidence="1">
    <location>
        <begin position="790"/>
        <end position="809"/>
    </location>
</feature>
<accession>A0ABQ7JZC3</accession>
<comment type="caution">
    <text evidence="3">The sequence shown here is derived from an EMBL/GenBank/DDBJ whole genome shotgun (WGS) entry which is preliminary data.</text>
</comment>
<dbReference type="InterPro" id="IPR001810">
    <property type="entry name" value="F-box_dom"/>
</dbReference>
<feature type="compositionally biased region" description="Low complexity" evidence="1">
    <location>
        <begin position="10"/>
        <end position="22"/>
    </location>
</feature>
<evidence type="ECO:0000313" key="4">
    <source>
        <dbReference type="Proteomes" id="UP001194696"/>
    </source>
</evidence>
<feature type="region of interest" description="Disordered" evidence="1">
    <location>
        <begin position="675"/>
        <end position="699"/>
    </location>
</feature>
<feature type="domain" description="F-box" evidence="2">
    <location>
        <begin position="124"/>
        <end position="175"/>
    </location>
</feature>
<feature type="compositionally biased region" description="Polar residues" evidence="1">
    <location>
        <begin position="758"/>
        <end position="786"/>
    </location>
</feature>
<feature type="region of interest" description="Disordered" evidence="1">
    <location>
        <begin position="564"/>
        <end position="599"/>
    </location>
</feature>
<evidence type="ECO:0000259" key="2">
    <source>
        <dbReference type="PROSITE" id="PS50181"/>
    </source>
</evidence>
<organism evidence="3 4">
    <name type="scientific">Linnemannia gamsii</name>
    <dbReference type="NCBI Taxonomy" id="64522"/>
    <lineage>
        <taxon>Eukaryota</taxon>
        <taxon>Fungi</taxon>
        <taxon>Fungi incertae sedis</taxon>
        <taxon>Mucoromycota</taxon>
        <taxon>Mortierellomycotina</taxon>
        <taxon>Mortierellomycetes</taxon>
        <taxon>Mortierellales</taxon>
        <taxon>Mortierellaceae</taxon>
        <taxon>Linnemannia</taxon>
    </lineage>
</organism>
<evidence type="ECO:0000313" key="3">
    <source>
        <dbReference type="EMBL" id="KAG0287672.1"/>
    </source>
</evidence>
<feature type="region of interest" description="Disordered" evidence="1">
    <location>
        <begin position="1"/>
        <end position="23"/>
    </location>
</feature>
<feature type="region of interest" description="Disordered" evidence="1">
    <location>
        <begin position="231"/>
        <end position="250"/>
    </location>
</feature>
<gene>
    <name evidence="3" type="ORF">BGZ96_008439</name>
</gene>
<proteinExistence type="predicted"/>
<dbReference type="InterPro" id="IPR036047">
    <property type="entry name" value="F-box-like_dom_sf"/>
</dbReference>
<dbReference type="EMBL" id="JAAAIM010000470">
    <property type="protein sequence ID" value="KAG0287672.1"/>
    <property type="molecule type" value="Genomic_DNA"/>
</dbReference>
<protein>
    <recommendedName>
        <fullName evidence="2">F-box domain-containing protein</fullName>
    </recommendedName>
</protein>
<dbReference type="SUPFAM" id="SSF81383">
    <property type="entry name" value="F-box domain"/>
    <property type="match status" value="1"/>
</dbReference>
<dbReference type="PROSITE" id="PS50181">
    <property type="entry name" value="FBOX"/>
    <property type="match status" value="1"/>
</dbReference>
<dbReference type="CDD" id="cd09917">
    <property type="entry name" value="F-box_SF"/>
    <property type="match status" value="1"/>
</dbReference>
<dbReference type="Proteomes" id="UP001194696">
    <property type="component" value="Unassembled WGS sequence"/>
</dbReference>
<evidence type="ECO:0000256" key="1">
    <source>
        <dbReference type="SAM" id="MobiDB-lite"/>
    </source>
</evidence>
<keyword evidence="4" id="KW-1185">Reference proteome</keyword>
<name>A0ABQ7JZC3_9FUNG</name>
<reference evidence="3 4" key="1">
    <citation type="journal article" date="2020" name="Fungal Divers.">
        <title>Resolving the Mortierellaceae phylogeny through synthesis of multi-gene phylogenetics and phylogenomics.</title>
        <authorList>
            <person name="Vandepol N."/>
            <person name="Liber J."/>
            <person name="Desiro A."/>
            <person name="Na H."/>
            <person name="Kennedy M."/>
            <person name="Barry K."/>
            <person name="Grigoriev I.V."/>
            <person name="Miller A.N."/>
            <person name="O'Donnell K."/>
            <person name="Stajich J.E."/>
            <person name="Bonito G."/>
        </authorList>
    </citation>
    <scope>NUCLEOTIDE SEQUENCE [LARGE SCALE GENOMIC DNA]</scope>
    <source>
        <strain evidence="3 4">AD045</strain>
    </source>
</reference>
<feature type="region of interest" description="Disordered" evidence="1">
    <location>
        <begin position="755"/>
        <end position="810"/>
    </location>
</feature>
<sequence length="862" mass="97778">MTSSFTPPLSSSSSSSSSSASSIHSLYDIEYDDRMGSDPHAAKVAYNYHFNPDTVTYEAYISHGDFDDDYDYEPQDDYDDYDDIRLVPPSPHRLKSKRNNKPLEPKVQKKQLVATKVIQPMLESPQPPELPLEILELVCTHLSQTALRYGVNQVCKKWHEVSNRFIRRAGIWKPVKGTQELLLEQWPKINTLELWFGQDPESPTISIASYTNLLFWSAFAAAITASTSTEQEARQEVTKDNSNNNSENDRKSDLAIPLSLLQTIRHLELRGSSVYSLDIAPKLRGHLQFVESFTITTVYYNANIPLFTILADFPSLRTLTAPLQYTTQARLTHGDSDDNIVDVPEPEIDPETAHFPRKPWVIPPPKMFPERYRLQTFSVTGVSTNLHILERLLVTCPDLRVFKANNTYVNMFIRQRSEDAEHNARQRLIDLAAKHCPRLEWYNFHRLEYSATDGIHLGHISRTFPNHKFLSMTLGVNQEMILDNLVAKDLLSRITVLDIQPSPYVNVPSEAVDRILCLTPNLLHLHCLKANLCTGSLWKPPAPVQPTPIPFFTHVRDRKRYERNERRKARQQALARFQPPSTITTNERETDATNTPTINPLTPDTWQLYSLKTLEMSLSTRSTMVAFTNYISQHRLFRNLVTFNLQIPSLKVGQRMTFADPKKPTAVATSHAGTTPVTAASNAPGGCKQYSSVTAPPPEPERFPNELLALRGLRCLEECALRPKDIPGMILAKDFEFLRRKGDFQTMSFIPKRRKSSAKSSTLVDPASTDNFSSARKSKGGSSQVKGDSENDGTDDDDEDGDEDDEGEEKWERMKTFWPKLNTFHVYYISISPFISTSKLTYGVEQIRPGVAVCFQHRAILS</sequence>